<evidence type="ECO:0000256" key="6">
    <source>
        <dbReference type="ARBA" id="ARBA00022723"/>
    </source>
</evidence>
<dbReference type="CDD" id="cd07723">
    <property type="entry name" value="hydroxyacylglutathione_hydrolase_MBL-fold"/>
    <property type="match status" value="1"/>
</dbReference>
<dbReference type="Pfam" id="PF16123">
    <property type="entry name" value="HAGH_C"/>
    <property type="match status" value="1"/>
</dbReference>
<evidence type="ECO:0000256" key="4">
    <source>
        <dbReference type="ARBA" id="ARBA00006759"/>
    </source>
</evidence>
<gene>
    <name evidence="11" type="ORF">EVG20_g5742</name>
</gene>
<keyword evidence="6" id="KW-0479">Metal-binding</keyword>
<dbReference type="InterPro" id="IPR035680">
    <property type="entry name" value="Clx_II_MBL"/>
</dbReference>
<name>A0A4Y9YTE9_9AGAM</name>
<dbReference type="InterPro" id="IPR017782">
    <property type="entry name" value="Hydroxyacylglutathione_Hdrlase"/>
</dbReference>
<dbReference type="SUPFAM" id="SSF56281">
    <property type="entry name" value="Metallo-hydrolase/oxidoreductase"/>
    <property type="match status" value="1"/>
</dbReference>
<dbReference type="AlphaFoldDB" id="A0A4Y9YTE9"/>
<comment type="similarity">
    <text evidence="4">Belongs to the metallo-beta-lactamase superfamily. Glyoxalase II family.</text>
</comment>
<evidence type="ECO:0000256" key="3">
    <source>
        <dbReference type="ARBA" id="ARBA00004963"/>
    </source>
</evidence>
<dbReference type="Pfam" id="PF00753">
    <property type="entry name" value="Lactamase_B"/>
    <property type="match status" value="1"/>
</dbReference>
<dbReference type="EMBL" id="SEOQ01000352">
    <property type="protein sequence ID" value="TFY65043.1"/>
    <property type="molecule type" value="Genomic_DNA"/>
</dbReference>
<evidence type="ECO:0000256" key="9">
    <source>
        <dbReference type="ARBA" id="ARBA00031044"/>
    </source>
</evidence>
<comment type="caution">
    <text evidence="11">The sequence shown here is derived from an EMBL/GenBank/DDBJ whole genome shotgun (WGS) entry which is preliminary data.</text>
</comment>
<dbReference type="PANTHER" id="PTHR11935:SF94">
    <property type="entry name" value="TENZING NORGAY, ISOFORM C"/>
    <property type="match status" value="1"/>
</dbReference>
<evidence type="ECO:0000256" key="2">
    <source>
        <dbReference type="ARBA" id="ARBA00001947"/>
    </source>
</evidence>
<dbReference type="STRING" id="205917.A0A4Y9YTE9"/>
<organism evidence="11 12">
    <name type="scientific">Dentipellis fragilis</name>
    <dbReference type="NCBI Taxonomy" id="205917"/>
    <lineage>
        <taxon>Eukaryota</taxon>
        <taxon>Fungi</taxon>
        <taxon>Dikarya</taxon>
        <taxon>Basidiomycota</taxon>
        <taxon>Agaricomycotina</taxon>
        <taxon>Agaricomycetes</taxon>
        <taxon>Russulales</taxon>
        <taxon>Hericiaceae</taxon>
        <taxon>Dentipellis</taxon>
    </lineage>
</organism>
<evidence type="ECO:0000313" key="11">
    <source>
        <dbReference type="EMBL" id="TFY65043.1"/>
    </source>
</evidence>
<comment type="cofactor">
    <cofactor evidence="2">
        <name>Zn(2+)</name>
        <dbReference type="ChEBI" id="CHEBI:29105"/>
    </cofactor>
</comment>
<evidence type="ECO:0000256" key="5">
    <source>
        <dbReference type="ARBA" id="ARBA00011917"/>
    </source>
</evidence>
<comment type="pathway">
    <text evidence="3">Secondary metabolite metabolism; methylglyoxal degradation; (R)-lactate from methylglyoxal: step 2/2.</text>
</comment>
<evidence type="ECO:0000259" key="10">
    <source>
        <dbReference type="SMART" id="SM00849"/>
    </source>
</evidence>
<dbReference type="EC" id="3.1.2.6" evidence="5"/>
<accession>A0A4Y9YTE9</accession>
<dbReference type="InterPro" id="IPR036866">
    <property type="entry name" value="RibonucZ/Hydroxyglut_hydro"/>
</dbReference>
<comment type="catalytic activity">
    <reaction evidence="1">
        <text>an S-(2-hydroxyacyl)glutathione + H2O = a 2-hydroxy carboxylate + glutathione + H(+)</text>
        <dbReference type="Rhea" id="RHEA:21864"/>
        <dbReference type="ChEBI" id="CHEBI:15377"/>
        <dbReference type="ChEBI" id="CHEBI:15378"/>
        <dbReference type="ChEBI" id="CHEBI:57925"/>
        <dbReference type="ChEBI" id="CHEBI:58896"/>
        <dbReference type="ChEBI" id="CHEBI:71261"/>
        <dbReference type="EC" id="3.1.2.6"/>
    </reaction>
</comment>
<dbReference type="GO" id="GO:0019243">
    <property type="term" value="P:methylglyoxal catabolic process to D-lactate via S-lactoyl-glutathione"/>
    <property type="evidence" value="ECO:0007669"/>
    <property type="project" value="InterPro"/>
</dbReference>
<evidence type="ECO:0000256" key="8">
    <source>
        <dbReference type="ARBA" id="ARBA00022833"/>
    </source>
</evidence>
<dbReference type="Gene3D" id="3.60.15.10">
    <property type="entry name" value="Ribonuclease Z/Hydroxyacylglutathione hydrolase-like"/>
    <property type="match status" value="1"/>
</dbReference>
<keyword evidence="12" id="KW-1185">Reference proteome</keyword>
<keyword evidence="7" id="KW-0378">Hydrolase</keyword>
<dbReference type="GO" id="GO:0046872">
    <property type="term" value="F:metal ion binding"/>
    <property type="evidence" value="ECO:0007669"/>
    <property type="project" value="UniProtKB-KW"/>
</dbReference>
<proteinExistence type="inferred from homology"/>
<feature type="domain" description="Metallo-beta-lactamase" evidence="10">
    <location>
        <begin position="43"/>
        <end position="206"/>
    </location>
</feature>
<sequence>MTLLRPYHCALRLANSVPRSPARPFTSSIPRAMKVFPVPVREDNYAYLLIDDATNEAAAIDPYDVPKVKAAADQLGVKIIAAITTHHHFDHSGGNKDFAETYPGAPIYGGSQQILALTNQVKDKSEFTVGKDIHVKCLATPCHTQDSICYHVTDKAEPSQAGGVFTGDTLFIAGCGRFFEGTGEEMDAALSYLGTLPNDTLVYNGHEYTASSLKFALSVDPTNAGLARLSKIVAENKVTTGLSTIRDEKEWNPFARLTSSPVLYGLLPLPQTSCIDQHLIPRQATGTNPDTPKSAIMDKLRELKNNFKG</sequence>
<dbReference type="OrthoDB" id="515692at2759"/>
<evidence type="ECO:0000313" key="12">
    <source>
        <dbReference type="Proteomes" id="UP000298327"/>
    </source>
</evidence>
<dbReference type="GO" id="GO:0004416">
    <property type="term" value="F:hydroxyacylglutathione hydrolase activity"/>
    <property type="evidence" value="ECO:0007669"/>
    <property type="project" value="UniProtKB-EC"/>
</dbReference>
<keyword evidence="8" id="KW-0862">Zinc</keyword>
<dbReference type="UniPathway" id="UPA00619">
    <property type="reaction ID" value="UER00676"/>
</dbReference>
<protein>
    <recommendedName>
        <fullName evidence="5">hydroxyacylglutathione hydrolase</fullName>
        <ecNumber evidence="5">3.1.2.6</ecNumber>
    </recommendedName>
    <alternativeName>
        <fullName evidence="9">Glyoxalase II</fullName>
    </alternativeName>
</protein>
<dbReference type="PANTHER" id="PTHR11935">
    <property type="entry name" value="BETA LACTAMASE DOMAIN"/>
    <property type="match status" value="1"/>
</dbReference>
<dbReference type="Proteomes" id="UP000298327">
    <property type="component" value="Unassembled WGS sequence"/>
</dbReference>
<evidence type="ECO:0000256" key="7">
    <source>
        <dbReference type="ARBA" id="ARBA00022801"/>
    </source>
</evidence>
<dbReference type="SMART" id="SM00849">
    <property type="entry name" value="Lactamase_B"/>
    <property type="match status" value="1"/>
</dbReference>
<dbReference type="InterPro" id="IPR001279">
    <property type="entry name" value="Metallo-B-lactamas"/>
</dbReference>
<dbReference type="InterPro" id="IPR032282">
    <property type="entry name" value="HAGH_C"/>
</dbReference>
<reference evidence="11 12" key="1">
    <citation type="submission" date="2019-02" db="EMBL/GenBank/DDBJ databases">
        <title>Genome sequencing of the rare red list fungi Dentipellis fragilis.</title>
        <authorList>
            <person name="Buettner E."/>
            <person name="Kellner H."/>
        </authorList>
    </citation>
    <scope>NUCLEOTIDE SEQUENCE [LARGE SCALE GENOMIC DNA]</scope>
    <source>
        <strain evidence="11 12">DSM 105465</strain>
    </source>
</reference>
<evidence type="ECO:0000256" key="1">
    <source>
        <dbReference type="ARBA" id="ARBA00001623"/>
    </source>
</evidence>
<dbReference type="HAMAP" id="MF_01374">
    <property type="entry name" value="Glyoxalase_2"/>
    <property type="match status" value="1"/>
</dbReference>